<dbReference type="AlphaFoldDB" id="A0A318EUK0"/>
<sequence>MSKKKMKEIRCPVCSKKLCYTNGDLEIKCTRSGCGVIVSFKYDNDDYKSRKEPPRSTISGKTFFY</sequence>
<gene>
    <name evidence="1" type="ORF">C8E03_108181</name>
</gene>
<evidence type="ECO:0000313" key="1">
    <source>
        <dbReference type="EMBL" id="PXV88454.1"/>
    </source>
</evidence>
<protein>
    <submittedName>
        <fullName evidence="1">Uncharacterized protein</fullName>
    </submittedName>
</protein>
<organism evidence="1 2">
    <name type="scientific">Lachnotalea glycerini</name>
    <dbReference type="NCBI Taxonomy" id="1763509"/>
    <lineage>
        <taxon>Bacteria</taxon>
        <taxon>Bacillati</taxon>
        <taxon>Bacillota</taxon>
        <taxon>Clostridia</taxon>
        <taxon>Lachnospirales</taxon>
        <taxon>Lachnospiraceae</taxon>
        <taxon>Lachnotalea</taxon>
    </lineage>
</organism>
<proteinExistence type="predicted"/>
<dbReference type="EMBL" id="QICS01000008">
    <property type="protein sequence ID" value="PXV88454.1"/>
    <property type="molecule type" value="Genomic_DNA"/>
</dbReference>
<comment type="caution">
    <text evidence="1">The sequence shown here is derived from an EMBL/GenBank/DDBJ whole genome shotgun (WGS) entry which is preliminary data.</text>
</comment>
<accession>A0A318EUK0</accession>
<evidence type="ECO:0000313" key="2">
    <source>
        <dbReference type="Proteomes" id="UP000247523"/>
    </source>
</evidence>
<name>A0A318EUK0_9FIRM</name>
<dbReference type="Proteomes" id="UP000247523">
    <property type="component" value="Unassembled WGS sequence"/>
</dbReference>
<reference evidence="1 2" key="1">
    <citation type="submission" date="2018-05" db="EMBL/GenBank/DDBJ databases">
        <title>Genomic Encyclopedia of Type Strains, Phase IV (KMG-IV): sequencing the most valuable type-strain genomes for metagenomic binning, comparative biology and taxonomic classification.</title>
        <authorList>
            <person name="Goeker M."/>
        </authorList>
    </citation>
    <scope>NUCLEOTIDE SEQUENCE [LARGE SCALE GENOMIC DNA]</scope>
    <source>
        <strain evidence="1 2">DSM 28816</strain>
    </source>
</reference>